<feature type="transmembrane region" description="Helical" evidence="1">
    <location>
        <begin position="245"/>
        <end position="264"/>
    </location>
</feature>
<feature type="transmembrane region" description="Helical" evidence="1">
    <location>
        <begin position="6"/>
        <end position="26"/>
    </location>
</feature>
<protein>
    <submittedName>
        <fullName evidence="3">Phosphatase PAP2 family protein</fullName>
    </submittedName>
</protein>
<dbReference type="AlphaFoldDB" id="A0A6I6GAT3"/>
<dbReference type="Proteomes" id="UP000426027">
    <property type="component" value="Chromosome"/>
</dbReference>
<dbReference type="SMART" id="SM00014">
    <property type="entry name" value="acidPPc"/>
    <property type="match status" value="1"/>
</dbReference>
<feature type="domain" description="Phosphatidic acid phosphatase type 2/haloperoxidase" evidence="2">
    <location>
        <begin position="150"/>
        <end position="264"/>
    </location>
</feature>
<evidence type="ECO:0000313" key="4">
    <source>
        <dbReference type="Proteomes" id="UP000426027"/>
    </source>
</evidence>
<proteinExistence type="predicted"/>
<evidence type="ECO:0000256" key="1">
    <source>
        <dbReference type="SAM" id="Phobius"/>
    </source>
</evidence>
<reference evidence="3 4" key="1">
    <citation type="submission" date="2019-11" db="EMBL/GenBank/DDBJ databases">
        <authorList>
            <person name="Im W.T."/>
        </authorList>
    </citation>
    <scope>NUCLEOTIDE SEQUENCE [LARGE SCALE GENOMIC DNA]</scope>
    <source>
        <strain evidence="3 4">SB-02</strain>
    </source>
</reference>
<accession>A0A6I6GAT3</accession>
<evidence type="ECO:0000313" key="3">
    <source>
        <dbReference type="EMBL" id="QGW29787.1"/>
    </source>
</evidence>
<dbReference type="InterPro" id="IPR036938">
    <property type="entry name" value="PAP2/HPO_sf"/>
</dbReference>
<evidence type="ECO:0000259" key="2">
    <source>
        <dbReference type="SMART" id="SM00014"/>
    </source>
</evidence>
<dbReference type="Gene3D" id="1.20.144.10">
    <property type="entry name" value="Phosphatidic acid phosphatase type 2/haloperoxidase"/>
    <property type="match status" value="1"/>
</dbReference>
<keyword evidence="1" id="KW-0812">Transmembrane</keyword>
<organism evidence="3 4">
    <name type="scientific">Phnomibacter ginsenosidimutans</name>
    <dbReference type="NCBI Taxonomy" id="2676868"/>
    <lineage>
        <taxon>Bacteria</taxon>
        <taxon>Pseudomonadati</taxon>
        <taxon>Bacteroidota</taxon>
        <taxon>Chitinophagia</taxon>
        <taxon>Chitinophagales</taxon>
        <taxon>Chitinophagaceae</taxon>
        <taxon>Phnomibacter</taxon>
    </lineage>
</organism>
<name>A0A6I6GAT3_9BACT</name>
<keyword evidence="4" id="KW-1185">Reference proteome</keyword>
<sequence>MQGQILVGIQVCLYISWVVITTNLIAPLRKWLLWPMALLGWQQTAHAQVSKSDTANYLQSYWYNGIGLLKRPLHFNAEQWITASGSLVFVGSMIALDEPINIPLQTWNSPGAVQFGKAGDAAGGLPVQLGISGSAILLGSVAKQPGLLQFGLDNLQAQAMTGGVTLLVKNLFHRARPETGNGAFRWYGPINGWGNESFYSGHTAMAFSTANMIFLHSKKKWWVGVLSFGAATAVGISRMQQQKHWSSDVVMGAIMGTAISSWVYKQQEKRRTTRKQLKLAY</sequence>
<keyword evidence="1" id="KW-0472">Membrane</keyword>
<dbReference type="InterPro" id="IPR000326">
    <property type="entry name" value="PAP2/HPO"/>
</dbReference>
<dbReference type="Pfam" id="PF01569">
    <property type="entry name" value="PAP2"/>
    <property type="match status" value="1"/>
</dbReference>
<keyword evidence="1" id="KW-1133">Transmembrane helix</keyword>
<dbReference type="EMBL" id="CP046566">
    <property type="protein sequence ID" value="QGW29787.1"/>
    <property type="molecule type" value="Genomic_DNA"/>
</dbReference>
<gene>
    <name evidence="3" type="ORF">GLV81_18185</name>
</gene>
<dbReference type="SUPFAM" id="SSF48317">
    <property type="entry name" value="Acid phosphatase/Vanadium-dependent haloperoxidase"/>
    <property type="match status" value="1"/>
</dbReference>
<dbReference type="KEGG" id="fls:GLV81_18185"/>
<feature type="transmembrane region" description="Helical" evidence="1">
    <location>
        <begin position="221"/>
        <end position="239"/>
    </location>
</feature>